<gene>
    <name evidence="2" type="ORF">ACFSJF_19090</name>
</gene>
<feature type="domain" description="Transposase IS116/IS110/IS902 C-terminal" evidence="1">
    <location>
        <begin position="42"/>
        <end position="123"/>
    </location>
</feature>
<dbReference type="PANTHER" id="PTHR33055:SF13">
    <property type="entry name" value="TRANSPOSASE"/>
    <property type="match status" value="1"/>
</dbReference>
<reference evidence="3" key="1">
    <citation type="journal article" date="2019" name="Int. J. Syst. Evol. Microbiol.">
        <title>The Global Catalogue of Microorganisms (GCM) 10K type strain sequencing project: providing services to taxonomists for standard genome sequencing and annotation.</title>
        <authorList>
            <consortium name="The Broad Institute Genomics Platform"/>
            <consortium name="The Broad Institute Genome Sequencing Center for Infectious Disease"/>
            <person name="Wu L."/>
            <person name="Ma J."/>
        </authorList>
    </citation>
    <scope>NUCLEOTIDE SEQUENCE [LARGE SCALE GENOMIC DNA]</scope>
    <source>
        <strain evidence="3">R28</strain>
    </source>
</reference>
<evidence type="ECO:0000313" key="3">
    <source>
        <dbReference type="Proteomes" id="UP001597383"/>
    </source>
</evidence>
<proteinExistence type="predicted"/>
<dbReference type="RefSeq" id="WP_377558359.1">
    <property type="nucleotide sequence ID" value="NZ_JBHUHQ010000024.1"/>
</dbReference>
<organism evidence="2 3">
    <name type="scientific">Ornithinibacillus salinisoli</name>
    <dbReference type="NCBI Taxonomy" id="1848459"/>
    <lineage>
        <taxon>Bacteria</taxon>
        <taxon>Bacillati</taxon>
        <taxon>Bacillota</taxon>
        <taxon>Bacilli</taxon>
        <taxon>Bacillales</taxon>
        <taxon>Bacillaceae</taxon>
        <taxon>Ornithinibacillus</taxon>
    </lineage>
</organism>
<protein>
    <submittedName>
        <fullName evidence="2">Transposase</fullName>
    </submittedName>
</protein>
<name>A0ABW4W3V2_9BACI</name>
<feature type="non-terminal residue" evidence="2">
    <location>
        <position position="1"/>
    </location>
</feature>
<evidence type="ECO:0000259" key="1">
    <source>
        <dbReference type="Pfam" id="PF02371"/>
    </source>
</evidence>
<evidence type="ECO:0000313" key="2">
    <source>
        <dbReference type="EMBL" id="MFD2046384.1"/>
    </source>
</evidence>
<comment type="caution">
    <text evidence="2">The sequence shown here is derived from an EMBL/GenBank/DDBJ whole genome shotgun (WGS) entry which is preliminary data.</text>
</comment>
<dbReference type="PANTHER" id="PTHR33055">
    <property type="entry name" value="TRANSPOSASE FOR INSERTION SEQUENCE ELEMENT IS1111A"/>
    <property type="match status" value="1"/>
</dbReference>
<dbReference type="InterPro" id="IPR047650">
    <property type="entry name" value="Transpos_IS110"/>
</dbReference>
<dbReference type="InterPro" id="IPR003346">
    <property type="entry name" value="Transposase_20"/>
</dbReference>
<dbReference type="Proteomes" id="UP001597383">
    <property type="component" value="Unassembled WGS sequence"/>
</dbReference>
<keyword evidence="3" id="KW-1185">Reference proteome</keyword>
<dbReference type="EMBL" id="JBHUHQ010000024">
    <property type="protein sequence ID" value="MFD2046384.1"/>
    <property type="molecule type" value="Genomic_DNA"/>
</dbReference>
<sequence>EELSSELFLLKQKLKDFEYHTNNIANYEKEIERLFIDTNGLLLLTIPGIGLVTAAEIFCEMGDLSHFTNASQLIKKAGTNPVIKQSGPGAGYAGHISKQGNANLRRAVYNAGRSLSVHNEALKPFAMRLKDKGKKAGSVYIAMGNKLLKIAFAMLTKEEPFKWDNPEYNYKEEVFKKLTLPLAA</sequence>
<dbReference type="Pfam" id="PF02371">
    <property type="entry name" value="Transposase_20"/>
    <property type="match status" value="1"/>
</dbReference>
<accession>A0ABW4W3V2</accession>